<feature type="signal peptide" evidence="1">
    <location>
        <begin position="1"/>
        <end position="25"/>
    </location>
</feature>
<evidence type="ECO:0000259" key="2">
    <source>
        <dbReference type="Pfam" id="PF00884"/>
    </source>
</evidence>
<dbReference type="InterPro" id="IPR017850">
    <property type="entry name" value="Alkaline_phosphatase_core_sf"/>
</dbReference>
<dbReference type="CDD" id="cd16031">
    <property type="entry name" value="G6S_like"/>
    <property type="match status" value="1"/>
</dbReference>
<dbReference type="OrthoDB" id="9789742at2"/>
<feature type="chain" id="PRO_5020316656" evidence="1">
    <location>
        <begin position="26"/>
        <end position="497"/>
    </location>
</feature>
<accession>A0A4R5DDZ0</accession>
<protein>
    <submittedName>
        <fullName evidence="3">DUF4976 domain-containing protein</fullName>
    </submittedName>
</protein>
<evidence type="ECO:0000313" key="4">
    <source>
        <dbReference type="Proteomes" id="UP000294850"/>
    </source>
</evidence>
<dbReference type="PANTHER" id="PTHR43108">
    <property type="entry name" value="N-ACETYLGLUCOSAMINE-6-SULFATASE FAMILY MEMBER"/>
    <property type="match status" value="1"/>
</dbReference>
<name>A0A4R5DDZ0_9BACT</name>
<dbReference type="PANTHER" id="PTHR43108:SF6">
    <property type="entry name" value="N-SULPHOGLUCOSAMINE SULPHOHYDROLASE"/>
    <property type="match status" value="1"/>
</dbReference>
<reference evidence="3 4" key="1">
    <citation type="submission" date="2019-03" db="EMBL/GenBank/DDBJ databases">
        <title>Dyadobacter AR-3-6 sp. nov., isolated from arctic soil.</title>
        <authorList>
            <person name="Chaudhary D.K."/>
        </authorList>
    </citation>
    <scope>NUCLEOTIDE SEQUENCE [LARGE SCALE GENOMIC DNA]</scope>
    <source>
        <strain evidence="3 4">AR-3-6</strain>
    </source>
</reference>
<evidence type="ECO:0000256" key="1">
    <source>
        <dbReference type="SAM" id="SignalP"/>
    </source>
</evidence>
<dbReference type="RefSeq" id="WP_131961134.1">
    <property type="nucleotide sequence ID" value="NZ_SMFL01000012.1"/>
</dbReference>
<sequence>MKITPFIKFGLVVVLLALNSPSSYAQRGDVRLARGSNVMLQVPIRTVLGALPGKTQTRQKDEPERPNIIFILTDDHRWDALGANGNKLIRTPNLDALATRGILFKKAYVTTSICCVSRASILSGQYMSRHKINNFNTDFSKPALAKTYPALLKRAGYKLGFIGKFGIDDKRQPDSLFDYWASAKEEQPVYEMRNKSGKMIHHTDSVGKDISKFLYQFANGKEPFCLSVSFKAPHELDGRPPTFPVQERFKSYYDGVTFPEPVTADPKYWNSFPDFFRTDKNIARERWKPLLSTPELRQETTKNYYRLISGVDEVVGNMVAQLKELDIDKNTIIIFMGDNGFSLGEHGLEGKWYEYEESIRVPLIISGAPLPRKLRREKTDKIALNIDIAPTILALAGVAIPSSVQGKDLIGVLRKKVAERDDFFYEHTFLGGPLLPKVEGVVTKNFKYIRYIEKNYEEFYHTRRDPFETTNLIVTKSKSNELARLRKRYGDLKKSVK</sequence>
<dbReference type="Gene3D" id="3.40.720.10">
    <property type="entry name" value="Alkaline Phosphatase, subunit A"/>
    <property type="match status" value="1"/>
</dbReference>
<keyword evidence="1" id="KW-0732">Signal</keyword>
<dbReference type="InterPro" id="IPR000917">
    <property type="entry name" value="Sulfatase_N"/>
</dbReference>
<dbReference type="Proteomes" id="UP000294850">
    <property type="component" value="Unassembled WGS sequence"/>
</dbReference>
<dbReference type="Pfam" id="PF00884">
    <property type="entry name" value="Sulfatase"/>
    <property type="match status" value="1"/>
</dbReference>
<dbReference type="AlphaFoldDB" id="A0A4R5DDZ0"/>
<organism evidence="3 4">
    <name type="scientific">Dyadobacter psychrotolerans</name>
    <dbReference type="NCBI Taxonomy" id="2541721"/>
    <lineage>
        <taxon>Bacteria</taxon>
        <taxon>Pseudomonadati</taxon>
        <taxon>Bacteroidota</taxon>
        <taxon>Cytophagia</taxon>
        <taxon>Cytophagales</taxon>
        <taxon>Spirosomataceae</taxon>
        <taxon>Dyadobacter</taxon>
    </lineage>
</organism>
<feature type="domain" description="Sulfatase N-terminal" evidence="2">
    <location>
        <begin position="66"/>
        <end position="398"/>
    </location>
</feature>
<evidence type="ECO:0000313" key="3">
    <source>
        <dbReference type="EMBL" id="TDE11287.1"/>
    </source>
</evidence>
<gene>
    <name evidence="3" type="ORF">E0F88_25585</name>
</gene>
<dbReference type="EMBL" id="SMFL01000012">
    <property type="protein sequence ID" value="TDE11287.1"/>
    <property type="molecule type" value="Genomic_DNA"/>
</dbReference>
<dbReference type="SUPFAM" id="SSF53649">
    <property type="entry name" value="Alkaline phosphatase-like"/>
    <property type="match status" value="1"/>
</dbReference>
<proteinExistence type="predicted"/>
<keyword evidence="4" id="KW-1185">Reference proteome</keyword>
<comment type="caution">
    <text evidence="3">The sequence shown here is derived from an EMBL/GenBank/DDBJ whole genome shotgun (WGS) entry which is preliminary data.</text>
</comment>